<evidence type="ECO:0000256" key="2">
    <source>
        <dbReference type="ARBA" id="ARBA00022692"/>
    </source>
</evidence>
<dbReference type="OrthoDB" id="4078873at2759"/>
<keyword evidence="4 5" id="KW-0472">Membrane</keyword>
<organism evidence="7 8">
    <name type="scientific">Phaeoacremonium minimum (strain UCR-PA7)</name>
    <name type="common">Esca disease fungus</name>
    <name type="synonym">Togninia minima</name>
    <dbReference type="NCBI Taxonomy" id="1286976"/>
    <lineage>
        <taxon>Eukaryota</taxon>
        <taxon>Fungi</taxon>
        <taxon>Dikarya</taxon>
        <taxon>Ascomycota</taxon>
        <taxon>Pezizomycotina</taxon>
        <taxon>Sordariomycetes</taxon>
        <taxon>Sordariomycetidae</taxon>
        <taxon>Togniniales</taxon>
        <taxon>Togniniaceae</taxon>
        <taxon>Phaeoacremonium</taxon>
    </lineage>
</organism>
<dbReference type="Pfam" id="PF07690">
    <property type="entry name" value="MFS_1"/>
    <property type="match status" value="1"/>
</dbReference>
<dbReference type="HOGENOM" id="CLU_012970_1_1_1"/>
<dbReference type="InterPro" id="IPR011701">
    <property type="entry name" value="MFS"/>
</dbReference>
<evidence type="ECO:0000256" key="5">
    <source>
        <dbReference type="SAM" id="Phobius"/>
    </source>
</evidence>
<keyword evidence="6" id="KW-0732">Signal</keyword>
<dbReference type="Proteomes" id="UP000014074">
    <property type="component" value="Unassembled WGS sequence"/>
</dbReference>
<keyword evidence="2 5" id="KW-0812">Transmembrane</keyword>
<feature type="transmembrane region" description="Helical" evidence="5">
    <location>
        <begin position="87"/>
        <end position="109"/>
    </location>
</feature>
<feature type="transmembrane region" description="Helical" evidence="5">
    <location>
        <begin position="211"/>
        <end position="228"/>
    </location>
</feature>
<dbReference type="EMBL" id="KB932919">
    <property type="protein sequence ID" value="EOO02487.1"/>
    <property type="molecule type" value="Genomic_DNA"/>
</dbReference>
<evidence type="ECO:0000256" key="6">
    <source>
        <dbReference type="SAM" id="SignalP"/>
    </source>
</evidence>
<feature type="transmembrane region" description="Helical" evidence="5">
    <location>
        <begin position="341"/>
        <end position="367"/>
    </location>
</feature>
<evidence type="ECO:0000256" key="3">
    <source>
        <dbReference type="ARBA" id="ARBA00022989"/>
    </source>
</evidence>
<accession>R8BSX6</accession>
<dbReference type="SUPFAM" id="SSF103473">
    <property type="entry name" value="MFS general substrate transporter"/>
    <property type="match status" value="1"/>
</dbReference>
<evidence type="ECO:0000313" key="7">
    <source>
        <dbReference type="EMBL" id="EOO02487.1"/>
    </source>
</evidence>
<feature type="transmembrane region" description="Helical" evidence="5">
    <location>
        <begin position="417"/>
        <end position="435"/>
    </location>
</feature>
<dbReference type="PANTHER" id="PTHR23501">
    <property type="entry name" value="MAJOR FACILITATOR SUPERFAMILY"/>
    <property type="match status" value="1"/>
</dbReference>
<dbReference type="AlphaFoldDB" id="R8BSX6"/>
<dbReference type="eggNOG" id="KOG0254">
    <property type="taxonomic scope" value="Eukaryota"/>
</dbReference>
<evidence type="ECO:0000256" key="1">
    <source>
        <dbReference type="ARBA" id="ARBA00004141"/>
    </source>
</evidence>
<dbReference type="GeneID" id="19322232"/>
<protein>
    <submittedName>
        <fullName evidence="7">Putative siderophore iron transporter mirb protein</fullName>
    </submittedName>
</protein>
<dbReference type="InterPro" id="IPR036259">
    <property type="entry name" value="MFS_trans_sf"/>
</dbReference>
<keyword evidence="3 5" id="KW-1133">Transmembrane helix</keyword>
<feature type="transmembrane region" description="Helical" evidence="5">
    <location>
        <begin position="249"/>
        <end position="271"/>
    </location>
</feature>
<feature type="signal peptide" evidence="6">
    <location>
        <begin position="1"/>
        <end position="17"/>
    </location>
</feature>
<feature type="transmembrane region" description="Helical" evidence="5">
    <location>
        <begin position="303"/>
        <end position="329"/>
    </location>
</feature>
<keyword evidence="8" id="KW-1185">Reference proteome</keyword>
<feature type="transmembrane region" description="Helical" evidence="5">
    <location>
        <begin position="277"/>
        <end position="296"/>
    </location>
</feature>
<evidence type="ECO:0000256" key="4">
    <source>
        <dbReference type="ARBA" id="ARBA00023136"/>
    </source>
</evidence>
<evidence type="ECO:0000313" key="8">
    <source>
        <dbReference type="Proteomes" id="UP000014074"/>
    </source>
</evidence>
<dbReference type="KEGG" id="tmn:UCRPA7_2022"/>
<feature type="transmembrane region" description="Helical" evidence="5">
    <location>
        <begin position="173"/>
        <end position="191"/>
    </location>
</feature>
<reference evidence="8" key="1">
    <citation type="journal article" date="2013" name="Genome Announc.">
        <title>Draft genome sequence of the ascomycete Phaeoacremonium aleophilum strain UCR-PA7, a causal agent of the esca disease complex in grapevines.</title>
        <authorList>
            <person name="Blanco-Ulate B."/>
            <person name="Rolshausen P."/>
            <person name="Cantu D."/>
        </authorList>
    </citation>
    <scope>NUCLEOTIDE SEQUENCE [LARGE SCALE GENOMIC DNA]</scope>
    <source>
        <strain evidence="8">UCR-PA7</strain>
    </source>
</reference>
<gene>
    <name evidence="7" type="ORF">UCRPA7_2022</name>
</gene>
<dbReference type="PANTHER" id="PTHR23501:SF107">
    <property type="entry name" value="TRANSPORTER, PUTATIVE (AFU_ORTHOLOGUE AFUA_7G04730)-RELATED"/>
    <property type="match status" value="1"/>
</dbReference>
<name>R8BSX6_PHAM7</name>
<comment type="subcellular location">
    <subcellularLocation>
        <location evidence="1">Membrane</location>
        <topology evidence="1">Multi-pass membrane protein</topology>
    </subcellularLocation>
</comment>
<proteinExistence type="predicted"/>
<sequence>MFMLLILVIGLIMKATCQSVEAYVAAHTLFWVGHIGQGYVIDVMLADMTSLRNRMIMFGINGTPTIASTFAGPRIAQLYYKHLNFRWAFGSWAIILVGFCVPVIAIMIYEQRKAAKIGVLPQEGPQRAWWQSVWHYTLELDIVGIILITAAFSLVLLPFSIAKYAPNGWASGYIIAMEVLGVFSFGLFYSWERWFAPVQFLPWKYLKEPTIIGSCLLYGVMFASIFCWNAYFSSYLQVVHRLSITTSNYVLNSFSLTSSILAPLIGLLISYTGDFKWTAYAGVPFLLLGTALLIPFRTPSTHVGLITMTQIMCGIGSGLFAACGQLAVMAPVTHQEVAVVLAIWGLFGSIGAAIGLAVAGAIWTNVLPQQIYQRLPEESKNLSSTIFGSIVTQLYYPDGSPIREAIIGAYADVQRKMVIAGACFMPLVLGSIYVWRNLNVKKLEREKGNQTRGNIW</sequence>
<dbReference type="Gene3D" id="1.20.1250.20">
    <property type="entry name" value="MFS general substrate transporter like domains"/>
    <property type="match status" value="2"/>
</dbReference>
<feature type="transmembrane region" description="Helical" evidence="5">
    <location>
        <begin position="142"/>
        <end position="161"/>
    </location>
</feature>
<dbReference type="RefSeq" id="XP_007912790.1">
    <property type="nucleotide sequence ID" value="XM_007914599.1"/>
</dbReference>
<feature type="chain" id="PRO_5004463004" evidence="6">
    <location>
        <begin position="18"/>
        <end position="456"/>
    </location>
</feature>
<dbReference type="GO" id="GO:0005886">
    <property type="term" value="C:plasma membrane"/>
    <property type="evidence" value="ECO:0007669"/>
    <property type="project" value="TreeGrafter"/>
</dbReference>
<dbReference type="GO" id="GO:0022857">
    <property type="term" value="F:transmembrane transporter activity"/>
    <property type="evidence" value="ECO:0007669"/>
    <property type="project" value="InterPro"/>
</dbReference>